<dbReference type="KEGG" id="esi:Exig_2990"/>
<dbReference type="Proteomes" id="UP000001681">
    <property type="component" value="Chromosome"/>
</dbReference>
<proteinExistence type="predicted"/>
<dbReference type="RefSeq" id="WP_012371851.1">
    <property type="nucleotide sequence ID" value="NC_010556.1"/>
</dbReference>
<dbReference type="AlphaFoldDB" id="B1YG52"/>
<dbReference type="HOGENOM" id="CLU_1159694_0_0_9"/>
<dbReference type="STRING" id="262543.Exig_2990"/>
<reference evidence="2" key="3">
    <citation type="submission" date="2008-04" db="EMBL/GenBank/DDBJ databases">
        <title>Complete sequence of chromosome of Exiguobacterium sibiricum 255-15.</title>
        <authorList>
            <consortium name="US DOE Joint Genome Institute"/>
            <person name="Copeland A."/>
            <person name="Lucas S."/>
            <person name="Lapidus A."/>
            <person name="Glavina del Rio T."/>
            <person name="Dalin E."/>
            <person name="Tice H."/>
            <person name="Bruce D."/>
            <person name="Goodwin L."/>
            <person name="Pitluck S."/>
            <person name="Kiss H."/>
            <person name="Chertkov O."/>
            <person name="Monk C."/>
            <person name="Brettin T."/>
            <person name="Detter J.C."/>
            <person name="Han C."/>
            <person name="Kuske C.R."/>
            <person name="Schmutz J."/>
            <person name="Larimer F."/>
            <person name="Land M."/>
            <person name="Hauser L."/>
            <person name="Kyrpides N."/>
            <person name="Mikhailova N."/>
            <person name="Vishnivetskaya T."/>
            <person name="Rodrigues D.F."/>
            <person name="Gilichinsky D."/>
            <person name="Tiedje J."/>
            <person name="Richardson P."/>
        </authorList>
    </citation>
    <scope>NUCLEOTIDE SEQUENCE [LARGE SCALE GENOMIC DNA]</scope>
    <source>
        <strain evidence="2">DSM 17290 / CIP 109462 / JCM 13490 / 255-15</strain>
    </source>
</reference>
<keyword evidence="2" id="KW-1185">Reference proteome</keyword>
<dbReference type="OrthoDB" id="2733915at2"/>
<gene>
    <name evidence="1" type="ordered locus">Exig_2990</name>
</gene>
<organism evidence="1 2">
    <name type="scientific">Exiguobacterium sibiricum (strain DSM 17290 / CCUG 55495 / CIP 109462 / JCM 13490 / 255-15)</name>
    <dbReference type="NCBI Taxonomy" id="262543"/>
    <lineage>
        <taxon>Bacteria</taxon>
        <taxon>Bacillati</taxon>
        <taxon>Bacillota</taxon>
        <taxon>Bacilli</taxon>
        <taxon>Bacillales</taxon>
        <taxon>Bacillales Family XII. Incertae Sedis</taxon>
        <taxon>Exiguobacterium</taxon>
    </lineage>
</organism>
<dbReference type="EMBL" id="CP001022">
    <property type="protein sequence ID" value="ACB62436.1"/>
    <property type="molecule type" value="Genomic_DNA"/>
</dbReference>
<sequence>MNQRVKQIEKLLQGVAPHRVDTRNVFYRPFTPRPKSERNFDIYLMGINPATPISVQQYPLDCYMEALSCPEKYIEMYSYVRSKGGNPSRTRLGITSFSEELRNRSGLNVLETNVIPYPTRNLKELKYYERKFPQVIQQAESLFYELLLIDRPKVLIVYSKASLLYLLNILLGKNIVISNSELSALKKKSIRLLEKESTIKFVYPTGEEAEIFSCRHLMYYGYHGNSFINFKSRIFKSLL</sequence>
<name>B1YG52_EXIS2</name>
<accession>B1YG52</accession>
<reference evidence="1 2" key="2">
    <citation type="journal article" date="2008" name="BMC Genomics">
        <title>Architecture of thermal adaptation in an Exiguobacterium sibiricum strain isolated from 3 million year old permafrost: a genome and transcriptome approach.</title>
        <authorList>
            <person name="Rodrigues D.F."/>
            <person name="Ivanova N."/>
            <person name="He Z."/>
            <person name="Huebner M."/>
            <person name="Zhou J."/>
            <person name="Tiedje J.M."/>
        </authorList>
    </citation>
    <scope>NUCLEOTIDE SEQUENCE [LARGE SCALE GENOMIC DNA]</scope>
    <source>
        <strain evidence="2">DSM 17290 / CIP 109462 / JCM 13490 / 255-15</strain>
    </source>
</reference>
<protein>
    <submittedName>
        <fullName evidence="1">Uncharacterized protein</fullName>
    </submittedName>
</protein>
<evidence type="ECO:0000313" key="1">
    <source>
        <dbReference type="EMBL" id="ACB62436.1"/>
    </source>
</evidence>
<reference evidence="1 2" key="1">
    <citation type="journal article" date="2006" name="Extremophiles">
        <title>Characterization of Exiguobacterium isolates from the Siberian permafrost. Description of Exiguobacterium sibiricum sp. nov.</title>
        <authorList>
            <person name="Rodrigues D.F."/>
            <person name="Goris J."/>
            <person name="Vishnivetskaya T."/>
            <person name="Gilichinsky D."/>
            <person name="Thomashow M.F."/>
            <person name="Tiedje J.M."/>
        </authorList>
    </citation>
    <scope>NUCLEOTIDE SEQUENCE [LARGE SCALE GENOMIC DNA]</scope>
    <source>
        <strain evidence="2">DSM 17290 / CIP 109462 / JCM 13490 / 255-15</strain>
    </source>
</reference>
<evidence type="ECO:0000313" key="2">
    <source>
        <dbReference type="Proteomes" id="UP000001681"/>
    </source>
</evidence>